<reference evidence="1" key="1">
    <citation type="submission" date="2022-10" db="EMBL/GenBank/DDBJ databases">
        <title>De novo draft assembly of the Pseudomonas pretiosus genome isolated from the plants rhizorohere.</title>
        <authorList>
            <person name="Robas M."/>
            <person name="Fernandez V.M."/>
            <person name="Provanza A."/>
            <person name="Jimenez P.A."/>
        </authorList>
    </citation>
    <scope>NUCLEOTIDE SEQUENCE</scope>
    <source>
        <strain evidence="1">SAICEU11T</strain>
    </source>
</reference>
<proteinExistence type="predicted"/>
<name>A0ABT3EY57_9BACI</name>
<evidence type="ECO:0000313" key="2">
    <source>
        <dbReference type="Proteomes" id="UP001060566"/>
    </source>
</evidence>
<sequence>MLKREPSKLIIEGNQLYIPWVHCIIQDNCIVVDSKSRKLQFKIICPTYKTLVEDDFLDIYLNKYPDFIHKEQSHYYKEFNFQEWEFNIEGETFTVLNGNIRISYLSIRTFSIAMELELRARNGLRTMATLYLYPLIKESVTSERNMYFSNLIPKVVKEVGAPVGSTNGKPIEELSLEDFSFSSIWEWDLENESFEYQDETWVRPSTVKSIFEIDNMDVFIKAGLLLKDDDSLYKCILNIDVNQIAETFSVIEGAVFAKEEYIDLRDFLFNPKMNIQKIAFRIQDQTFEKMSPINYRKQQWDLTFSWSK</sequence>
<dbReference type="EMBL" id="JAOXJG010000019">
    <property type="protein sequence ID" value="MCW1241319.1"/>
    <property type="molecule type" value="Genomic_DNA"/>
</dbReference>
<organism evidence="1 2">
    <name type="scientific">Bacillus pretiosus</name>
    <dbReference type="NCBI Taxonomy" id="2983392"/>
    <lineage>
        <taxon>Bacteria</taxon>
        <taxon>Bacillati</taxon>
        <taxon>Bacillota</taxon>
        <taxon>Bacilli</taxon>
        <taxon>Bacillales</taxon>
        <taxon>Bacillaceae</taxon>
        <taxon>Bacillus</taxon>
    </lineage>
</organism>
<evidence type="ECO:0000313" key="1">
    <source>
        <dbReference type="EMBL" id="MCW1241319.1"/>
    </source>
</evidence>
<dbReference type="Proteomes" id="UP001060566">
    <property type="component" value="Unassembled WGS sequence"/>
</dbReference>
<keyword evidence="2" id="KW-1185">Reference proteome</keyword>
<comment type="caution">
    <text evidence="1">The sequence shown here is derived from an EMBL/GenBank/DDBJ whole genome shotgun (WGS) entry which is preliminary data.</text>
</comment>
<dbReference type="GeneID" id="301200165"/>
<protein>
    <submittedName>
        <fullName evidence="1">Uncharacterized protein</fullName>
    </submittedName>
</protein>
<gene>
    <name evidence="1" type="ORF">NGM45_20020</name>
</gene>
<accession>A0ABT3EY57</accession>
<dbReference type="RefSeq" id="WP_264462540.1">
    <property type="nucleotide sequence ID" value="NZ_JAOXJG010000019.1"/>
</dbReference>